<dbReference type="Gene3D" id="2.60.40.10">
    <property type="entry name" value="Immunoglobulins"/>
    <property type="match status" value="1"/>
</dbReference>
<dbReference type="GO" id="GO:0005886">
    <property type="term" value="C:plasma membrane"/>
    <property type="evidence" value="ECO:0007669"/>
    <property type="project" value="TreeGrafter"/>
</dbReference>
<dbReference type="InterPro" id="IPR000535">
    <property type="entry name" value="MSP_dom"/>
</dbReference>
<dbReference type="EMBL" id="MU006216">
    <property type="protein sequence ID" value="KAF2833714.1"/>
    <property type="molecule type" value="Genomic_DNA"/>
</dbReference>
<keyword evidence="3 7" id="KW-0812">Transmembrane</keyword>
<dbReference type="Pfam" id="PF00635">
    <property type="entry name" value="Motile_Sperm"/>
    <property type="match status" value="1"/>
</dbReference>
<dbReference type="GO" id="GO:1902647">
    <property type="term" value="P:negative regulation of 1-phosphatidyl-1D-myo-inositol 4,5-bisphosphate biosynthetic process"/>
    <property type="evidence" value="ECO:0007669"/>
    <property type="project" value="UniProtKB-ARBA"/>
</dbReference>
<evidence type="ECO:0000313" key="9">
    <source>
        <dbReference type="EMBL" id="KAF2833714.1"/>
    </source>
</evidence>
<dbReference type="AlphaFoldDB" id="A0A6A7AL49"/>
<dbReference type="InterPro" id="IPR013783">
    <property type="entry name" value="Ig-like_fold"/>
</dbReference>
<dbReference type="PIRSF" id="PIRSF019693">
    <property type="entry name" value="VAMP-associated"/>
    <property type="match status" value="1"/>
</dbReference>
<sequence length="290" mass="31044">MSVELDPVELGFKRPFQQEVTKTLTLKNPHSDPVAFKVKTTAPKQYCVRPNSGRIEPGKDVEVQILLQAMKEDPPPDAKCRDKFLVQSVLVTADKEFTNVGSLWSHIEQTNKSSIQEKKIRVLFLPADDVTSTPAKTNGVSRESLASHPSPEAVTPQRGVPEATGPVSVPEDRPSGSKNLGEIKDETYSPASSGVGATVSAAAARISNAIPVSQADLSRQLEEAKATIARLTTQASEASGLRQRKTEPTSDAKAQLSTAAHTQTAPAGGVSVQITALLCLLSFLVAYFLF</sequence>
<dbReference type="SUPFAM" id="SSF49354">
    <property type="entry name" value="PapD-like"/>
    <property type="match status" value="1"/>
</dbReference>
<dbReference type="GO" id="GO:0001786">
    <property type="term" value="F:phosphatidylserine binding"/>
    <property type="evidence" value="ECO:0007669"/>
    <property type="project" value="UniProtKB-ARBA"/>
</dbReference>
<keyword evidence="5 7" id="KW-0472">Membrane</keyword>
<organism evidence="9 10">
    <name type="scientific">Ophiobolus disseminans</name>
    <dbReference type="NCBI Taxonomy" id="1469910"/>
    <lineage>
        <taxon>Eukaryota</taxon>
        <taxon>Fungi</taxon>
        <taxon>Dikarya</taxon>
        <taxon>Ascomycota</taxon>
        <taxon>Pezizomycotina</taxon>
        <taxon>Dothideomycetes</taxon>
        <taxon>Pleosporomycetidae</taxon>
        <taxon>Pleosporales</taxon>
        <taxon>Pleosporineae</taxon>
        <taxon>Phaeosphaeriaceae</taxon>
        <taxon>Ophiobolus</taxon>
    </lineage>
</organism>
<keyword evidence="10" id="KW-1185">Reference proteome</keyword>
<reference evidence="9" key="1">
    <citation type="journal article" date="2020" name="Stud. Mycol.">
        <title>101 Dothideomycetes genomes: a test case for predicting lifestyles and emergence of pathogens.</title>
        <authorList>
            <person name="Haridas S."/>
            <person name="Albert R."/>
            <person name="Binder M."/>
            <person name="Bloem J."/>
            <person name="Labutti K."/>
            <person name="Salamov A."/>
            <person name="Andreopoulos B."/>
            <person name="Baker S."/>
            <person name="Barry K."/>
            <person name="Bills G."/>
            <person name="Bluhm B."/>
            <person name="Cannon C."/>
            <person name="Castanera R."/>
            <person name="Culley D."/>
            <person name="Daum C."/>
            <person name="Ezra D."/>
            <person name="Gonzalez J."/>
            <person name="Henrissat B."/>
            <person name="Kuo A."/>
            <person name="Liang C."/>
            <person name="Lipzen A."/>
            <person name="Lutzoni F."/>
            <person name="Magnuson J."/>
            <person name="Mondo S."/>
            <person name="Nolan M."/>
            <person name="Ohm R."/>
            <person name="Pangilinan J."/>
            <person name="Park H.-J."/>
            <person name="Ramirez L."/>
            <person name="Alfaro M."/>
            <person name="Sun H."/>
            <person name="Tritt A."/>
            <person name="Yoshinaga Y."/>
            <person name="Zwiers L.-H."/>
            <person name="Turgeon B."/>
            <person name="Goodwin S."/>
            <person name="Spatafora J."/>
            <person name="Crous P."/>
            <person name="Grigoriev I."/>
        </authorList>
    </citation>
    <scope>NUCLEOTIDE SEQUENCE</scope>
    <source>
        <strain evidence="9">CBS 113818</strain>
    </source>
</reference>
<feature type="domain" description="MSP" evidence="8">
    <location>
        <begin position="2"/>
        <end position="125"/>
    </location>
</feature>
<dbReference type="GO" id="GO:0007009">
    <property type="term" value="P:plasma membrane organization"/>
    <property type="evidence" value="ECO:0007669"/>
    <property type="project" value="UniProtKB-ARBA"/>
</dbReference>
<feature type="compositionally biased region" description="Polar residues" evidence="6">
    <location>
        <begin position="131"/>
        <end position="141"/>
    </location>
</feature>
<evidence type="ECO:0000256" key="7">
    <source>
        <dbReference type="SAM" id="Phobius"/>
    </source>
</evidence>
<evidence type="ECO:0000313" key="10">
    <source>
        <dbReference type="Proteomes" id="UP000799424"/>
    </source>
</evidence>
<dbReference type="GO" id="GO:0140506">
    <property type="term" value="F:endoplasmic reticulum-autophagosome adaptor activity"/>
    <property type="evidence" value="ECO:0007669"/>
    <property type="project" value="UniProtKB-ARBA"/>
</dbReference>
<dbReference type="FunFam" id="2.60.40.10:FF:000813">
    <property type="entry name" value="Vesicle-associated protein 1-1"/>
    <property type="match status" value="1"/>
</dbReference>
<accession>A0A6A7AL49</accession>
<keyword evidence="4 7" id="KW-1133">Transmembrane helix</keyword>
<evidence type="ECO:0000256" key="6">
    <source>
        <dbReference type="SAM" id="MobiDB-lite"/>
    </source>
</evidence>
<dbReference type="GO" id="GO:0061709">
    <property type="term" value="P:reticulophagy"/>
    <property type="evidence" value="ECO:0007669"/>
    <property type="project" value="UniProtKB-ARBA"/>
</dbReference>
<dbReference type="PROSITE" id="PS50202">
    <property type="entry name" value="MSP"/>
    <property type="match status" value="1"/>
</dbReference>
<feature type="region of interest" description="Disordered" evidence="6">
    <location>
        <begin position="131"/>
        <end position="192"/>
    </location>
</feature>
<dbReference type="GO" id="GO:0160219">
    <property type="term" value="C:cortical endoplasmic reticulum membrane"/>
    <property type="evidence" value="ECO:0007669"/>
    <property type="project" value="UniProtKB-ARBA"/>
</dbReference>
<evidence type="ECO:0000256" key="1">
    <source>
        <dbReference type="ARBA" id="ARBA00004163"/>
    </source>
</evidence>
<dbReference type="GO" id="GO:0160214">
    <property type="term" value="F:endoplasmic reticulum-plasma membrane adaptor activity"/>
    <property type="evidence" value="ECO:0007669"/>
    <property type="project" value="UniProtKB-ARBA"/>
</dbReference>
<dbReference type="GO" id="GO:0090158">
    <property type="term" value="P:endoplasmic reticulum membrane organization"/>
    <property type="evidence" value="ECO:0007669"/>
    <property type="project" value="TreeGrafter"/>
</dbReference>
<evidence type="ECO:0000256" key="5">
    <source>
        <dbReference type="ARBA" id="ARBA00023136"/>
    </source>
</evidence>
<comment type="similarity">
    <text evidence="2">Belongs to the VAMP-associated protein (VAP) (TC 9.B.17) family.</text>
</comment>
<dbReference type="InterPro" id="IPR016763">
    <property type="entry name" value="VAP"/>
</dbReference>
<dbReference type="PANTHER" id="PTHR10809:SF6">
    <property type="entry name" value="AT11025P-RELATED"/>
    <property type="match status" value="1"/>
</dbReference>
<proteinExistence type="inferred from homology"/>
<dbReference type="GO" id="GO:0051685">
    <property type="term" value="P:maintenance of ER location"/>
    <property type="evidence" value="ECO:0007669"/>
    <property type="project" value="UniProtKB-ARBA"/>
</dbReference>
<dbReference type="GO" id="GO:0035091">
    <property type="term" value="F:phosphatidylinositol binding"/>
    <property type="evidence" value="ECO:0007669"/>
    <property type="project" value="UniProtKB-ARBA"/>
</dbReference>
<dbReference type="InterPro" id="IPR008962">
    <property type="entry name" value="PapD-like_sf"/>
</dbReference>
<feature type="region of interest" description="Disordered" evidence="6">
    <location>
        <begin position="233"/>
        <end position="252"/>
    </location>
</feature>
<feature type="compositionally biased region" description="Basic and acidic residues" evidence="6">
    <location>
        <begin position="170"/>
        <end position="187"/>
    </location>
</feature>
<evidence type="ECO:0000259" key="8">
    <source>
        <dbReference type="PROSITE" id="PS50202"/>
    </source>
</evidence>
<comment type="subcellular location">
    <subcellularLocation>
        <location evidence="1">Endoplasmic reticulum membrane</location>
        <topology evidence="1">Single-pass type IV membrane protein</topology>
    </subcellularLocation>
</comment>
<name>A0A6A7AL49_9PLEO</name>
<evidence type="ECO:0000256" key="4">
    <source>
        <dbReference type="ARBA" id="ARBA00022989"/>
    </source>
</evidence>
<dbReference type="Proteomes" id="UP000799424">
    <property type="component" value="Unassembled WGS sequence"/>
</dbReference>
<dbReference type="OrthoDB" id="264603at2759"/>
<dbReference type="GO" id="GO:0061817">
    <property type="term" value="P:endoplasmic reticulum-plasma membrane tethering"/>
    <property type="evidence" value="ECO:0007669"/>
    <property type="project" value="UniProtKB-ARBA"/>
</dbReference>
<evidence type="ECO:0000256" key="2">
    <source>
        <dbReference type="ARBA" id="ARBA00008932"/>
    </source>
</evidence>
<dbReference type="PANTHER" id="PTHR10809">
    <property type="entry name" value="VESICLE-ASSOCIATED MEMBRANE PROTEIN-ASSOCIATED PROTEIN"/>
    <property type="match status" value="1"/>
</dbReference>
<evidence type="ECO:0000256" key="3">
    <source>
        <dbReference type="ARBA" id="ARBA00022692"/>
    </source>
</evidence>
<gene>
    <name evidence="9" type="ORF">CC86DRAFT_365538</name>
</gene>
<dbReference type="GO" id="GO:0033149">
    <property type="term" value="F:FFAT motif binding"/>
    <property type="evidence" value="ECO:0007669"/>
    <property type="project" value="TreeGrafter"/>
</dbReference>
<feature type="transmembrane region" description="Helical" evidence="7">
    <location>
        <begin position="270"/>
        <end position="289"/>
    </location>
</feature>
<protein>
    <submittedName>
        <fullName evidence="9">VAMP-associated protein</fullName>
    </submittedName>
</protein>